<proteinExistence type="predicted"/>
<organism evidence="1">
    <name type="scientific">marine sediment metagenome</name>
    <dbReference type="NCBI Taxonomy" id="412755"/>
    <lineage>
        <taxon>unclassified sequences</taxon>
        <taxon>metagenomes</taxon>
        <taxon>ecological metagenomes</taxon>
    </lineage>
</organism>
<name>A0A0F9WKG3_9ZZZZ</name>
<gene>
    <name evidence="1" type="ORF">LCGC14_0344490</name>
</gene>
<accession>A0A0F9WKG3</accession>
<reference evidence="1" key="1">
    <citation type="journal article" date="2015" name="Nature">
        <title>Complex archaea that bridge the gap between prokaryotes and eukaryotes.</title>
        <authorList>
            <person name="Spang A."/>
            <person name="Saw J.H."/>
            <person name="Jorgensen S.L."/>
            <person name="Zaremba-Niedzwiedzka K."/>
            <person name="Martijn J."/>
            <person name="Lind A.E."/>
            <person name="van Eijk R."/>
            <person name="Schleper C."/>
            <person name="Guy L."/>
            <person name="Ettema T.J."/>
        </authorList>
    </citation>
    <scope>NUCLEOTIDE SEQUENCE</scope>
</reference>
<dbReference type="AlphaFoldDB" id="A0A0F9WKG3"/>
<dbReference type="EMBL" id="LAZR01000254">
    <property type="protein sequence ID" value="KKN78973.1"/>
    <property type="molecule type" value="Genomic_DNA"/>
</dbReference>
<comment type="caution">
    <text evidence="1">The sequence shown here is derived from an EMBL/GenBank/DDBJ whole genome shotgun (WGS) entry which is preliminary data.</text>
</comment>
<evidence type="ECO:0000313" key="1">
    <source>
        <dbReference type="EMBL" id="KKN78973.1"/>
    </source>
</evidence>
<sequence length="67" mass="7781">MNGVVEEFEFEYDLVVNLSGGYDLVERYGKDACWAKAAHIDDYNNAIEILRLLRLAVKQEEDLEEQE</sequence>
<protein>
    <submittedName>
        <fullName evidence="1">Uncharacterized protein</fullName>
    </submittedName>
</protein>